<protein>
    <submittedName>
        <fullName evidence="1">Uncharacterized protein</fullName>
    </submittedName>
</protein>
<accession>A0A6M2F7F7</accession>
<evidence type="ECO:0000313" key="1">
    <source>
        <dbReference type="EMBL" id="NUU93254.1"/>
    </source>
</evidence>
<sequence length="115" mass="13103">MIKFSHVYDIKEFSESYVRLPVSHHTLLNVPDPSRASNSSPGKHLVPKESQDCFCSEAFLALQIDIYREEGCHPSSWKVSVQLGNTLELQKNNANQHLVTHVIDSIANRRWILGF</sequence>
<organism evidence="1">
    <name type="scientific">Populus davidiana</name>
    <dbReference type="NCBI Taxonomy" id="266767"/>
    <lineage>
        <taxon>Eukaryota</taxon>
        <taxon>Viridiplantae</taxon>
        <taxon>Streptophyta</taxon>
        <taxon>Embryophyta</taxon>
        <taxon>Tracheophyta</taxon>
        <taxon>Spermatophyta</taxon>
        <taxon>Magnoliopsida</taxon>
        <taxon>eudicotyledons</taxon>
        <taxon>Gunneridae</taxon>
        <taxon>Pentapetalae</taxon>
        <taxon>rosids</taxon>
        <taxon>fabids</taxon>
        <taxon>Malpighiales</taxon>
        <taxon>Salicaceae</taxon>
        <taxon>Saliceae</taxon>
        <taxon>Populus</taxon>
    </lineage>
</organism>
<dbReference type="EMBL" id="GILB01012921">
    <property type="protein sequence ID" value="NUU93254.1"/>
    <property type="molecule type" value="Transcribed_RNA"/>
</dbReference>
<dbReference type="AlphaFoldDB" id="A0A6M2F7F7"/>
<proteinExistence type="predicted"/>
<name>A0A6M2F7F7_9ROSI</name>
<reference evidence="1" key="1">
    <citation type="submission" date="2020-03" db="EMBL/GenBank/DDBJ databases">
        <authorList>
            <person name="Zhang R."/>
        </authorList>
    </citation>
    <scope>NUCLEOTIDE SEQUENCE</scope>
</reference>